<evidence type="ECO:0000256" key="9">
    <source>
        <dbReference type="ARBA" id="ARBA00022777"/>
    </source>
</evidence>
<dbReference type="SMART" id="SM00387">
    <property type="entry name" value="HATPase_c"/>
    <property type="match status" value="1"/>
</dbReference>
<gene>
    <name evidence="17" type="ORF">GJQ57_05335</name>
</gene>
<dbReference type="InterPro" id="IPR036097">
    <property type="entry name" value="HisK_dim/P_sf"/>
</dbReference>
<dbReference type="InterPro" id="IPR006290">
    <property type="entry name" value="CztS_silS_copS"/>
</dbReference>
<comment type="catalytic activity">
    <reaction evidence="1 14">
        <text>ATP + protein L-histidine = ADP + protein N-phospho-L-histidine.</text>
        <dbReference type="EC" id="2.7.13.3"/>
    </reaction>
</comment>
<accession>A0A7X2HKA6</accession>
<evidence type="ECO:0000256" key="8">
    <source>
        <dbReference type="ARBA" id="ARBA00022741"/>
    </source>
</evidence>
<keyword evidence="9 14" id="KW-0418">Kinase</keyword>
<keyword evidence="6 14" id="KW-0808">Transferase</keyword>
<protein>
    <recommendedName>
        <fullName evidence="14">Sensor protein</fullName>
        <ecNumber evidence="14">2.7.13.3</ecNumber>
    </recommendedName>
</protein>
<dbReference type="InterPro" id="IPR003594">
    <property type="entry name" value="HATPase_dom"/>
</dbReference>
<dbReference type="InterPro" id="IPR004358">
    <property type="entry name" value="Sig_transdc_His_kin-like_C"/>
</dbReference>
<evidence type="ECO:0000256" key="11">
    <source>
        <dbReference type="ARBA" id="ARBA00022989"/>
    </source>
</evidence>
<dbReference type="Pfam" id="PF21085">
    <property type="entry name" value="CusS"/>
    <property type="match status" value="1"/>
</dbReference>
<keyword evidence="5" id="KW-0597">Phosphoprotein</keyword>
<comment type="function">
    <text evidence="14">Member of a two-component regulatory system.</text>
</comment>
<keyword evidence="12 14" id="KW-0902">Two-component regulatory system</keyword>
<sequence length="451" mass="48835">MMRSLAGRLVLLFSILVSVAMASMGAYAYYSLDAQLRSRDAEIVEAKLTQVAHAIRDSDGGMWNHDIEHSVADLMRGYDGLALRVRSIKGKLIYRTSDALPLDFDLGPPALGVRDEGAWVTGKRIVETVPGTPSALVSVAKSGVDRRQVVGRFGKSIAIGVLVGVVLTALVGALITRRELRPARSLVQQVNRINVEQLSYRVSAPVTPTEVHAIGVAFNAMLERMEAGYERLYRFSADLAHDLRTPLNNLIGHTEVALSRERTVADYVALLEGNLAEYQRLSRMIDAMLFLARADAATAKLDCVSVDLGAELSKLAGYFTVLSEDKGVTIAVSASGWLSADLMMFRRAVGNLLSNAIRHAAPGSTVVVSCEQAQGDVTLHVSNTGTPIPDSDLERVFDRFHRGDQARSNSDQSTGLGLAIVRSIMELHDGKAYAATLPDDVTRFSLQFPAT</sequence>
<organism evidence="17 18">
    <name type="scientific">Ralstonia pickettii</name>
    <name type="common">Burkholderia pickettii</name>
    <dbReference type="NCBI Taxonomy" id="329"/>
    <lineage>
        <taxon>Bacteria</taxon>
        <taxon>Pseudomonadati</taxon>
        <taxon>Pseudomonadota</taxon>
        <taxon>Betaproteobacteria</taxon>
        <taxon>Burkholderiales</taxon>
        <taxon>Burkholderiaceae</taxon>
        <taxon>Ralstonia</taxon>
    </lineage>
</organism>
<dbReference type="Pfam" id="PF00672">
    <property type="entry name" value="HAMP"/>
    <property type="match status" value="1"/>
</dbReference>
<dbReference type="AlphaFoldDB" id="A0A7X2HKA6"/>
<dbReference type="PROSITE" id="PS50109">
    <property type="entry name" value="HIS_KIN"/>
    <property type="match status" value="1"/>
</dbReference>
<evidence type="ECO:0000313" key="17">
    <source>
        <dbReference type="EMBL" id="MRS98077.1"/>
    </source>
</evidence>
<dbReference type="Pfam" id="PF02518">
    <property type="entry name" value="HATPase_c"/>
    <property type="match status" value="1"/>
</dbReference>
<keyword evidence="13 14" id="KW-0472">Membrane</keyword>
<comment type="caution">
    <text evidence="17">The sequence shown here is derived from an EMBL/GenBank/DDBJ whole genome shotgun (WGS) entry which is preliminary data.</text>
</comment>
<dbReference type="SUPFAM" id="SSF47384">
    <property type="entry name" value="Homodimeric domain of signal transducing histidine kinase"/>
    <property type="match status" value="1"/>
</dbReference>
<evidence type="ECO:0000256" key="3">
    <source>
        <dbReference type="ARBA" id="ARBA00022475"/>
    </source>
</evidence>
<evidence type="ECO:0000256" key="5">
    <source>
        <dbReference type="ARBA" id="ARBA00022553"/>
    </source>
</evidence>
<dbReference type="InterPro" id="IPR048590">
    <property type="entry name" value="CusS-like_sensor"/>
</dbReference>
<keyword evidence="11 14" id="KW-1133">Transmembrane helix</keyword>
<dbReference type="Pfam" id="PF00512">
    <property type="entry name" value="HisKA"/>
    <property type="match status" value="1"/>
</dbReference>
<evidence type="ECO:0000256" key="10">
    <source>
        <dbReference type="ARBA" id="ARBA00022840"/>
    </source>
</evidence>
<evidence type="ECO:0000256" key="6">
    <source>
        <dbReference type="ARBA" id="ARBA00022679"/>
    </source>
</evidence>
<evidence type="ECO:0000256" key="7">
    <source>
        <dbReference type="ARBA" id="ARBA00022692"/>
    </source>
</evidence>
<dbReference type="Gene3D" id="6.10.340.10">
    <property type="match status" value="1"/>
</dbReference>
<evidence type="ECO:0000256" key="2">
    <source>
        <dbReference type="ARBA" id="ARBA00004533"/>
    </source>
</evidence>
<dbReference type="GO" id="GO:0005886">
    <property type="term" value="C:plasma membrane"/>
    <property type="evidence" value="ECO:0007669"/>
    <property type="project" value="UniProtKB-SubCell"/>
</dbReference>
<dbReference type="PRINTS" id="PR00344">
    <property type="entry name" value="BCTRLSENSOR"/>
</dbReference>
<evidence type="ECO:0000259" key="15">
    <source>
        <dbReference type="PROSITE" id="PS50109"/>
    </source>
</evidence>
<feature type="transmembrane region" description="Helical" evidence="14">
    <location>
        <begin position="157"/>
        <end position="176"/>
    </location>
</feature>
<proteinExistence type="predicted"/>
<evidence type="ECO:0000256" key="14">
    <source>
        <dbReference type="RuleBase" id="RU364088"/>
    </source>
</evidence>
<dbReference type="Gene3D" id="3.30.565.10">
    <property type="entry name" value="Histidine kinase-like ATPase, C-terminal domain"/>
    <property type="match status" value="1"/>
</dbReference>
<name>A0A7X2HKA6_RALPI</name>
<dbReference type="Proteomes" id="UP000441032">
    <property type="component" value="Unassembled WGS sequence"/>
</dbReference>
<dbReference type="PROSITE" id="PS50885">
    <property type="entry name" value="HAMP"/>
    <property type="match status" value="1"/>
</dbReference>
<feature type="domain" description="Histidine kinase" evidence="15">
    <location>
        <begin position="238"/>
        <end position="451"/>
    </location>
</feature>
<evidence type="ECO:0000256" key="13">
    <source>
        <dbReference type="ARBA" id="ARBA00023136"/>
    </source>
</evidence>
<dbReference type="PANTHER" id="PTHR45436:SF3">
    <property type="entry name" value="SENSOR HISTIDINE KINASE HPRS"/>
    <property type="match status" value="1"/>
</dbReference>
<keyword evidence="4 14" id="KW-0997">Cell inner membrane</keyword>
<dbReference type="InterPro" id="IPR003660">
    <property type="entry name" value="HAMP_dom"/>
</dbReference>
<dbReference type="GO" id="GO:0000155">
    <property type="term" value="F:phosphorelay sensor kinase activity"/>
    <property type="evidence" value="ECO:0007669"/>
    <property type="project" value="InterPro"/>
</dbReference>
<dbReference type="EC" id="2.7.13.3" evidence="14"/>
<dbReference type="SUPFAM" id="SSF55874">
    <property type="entry name" value="ATPase domain of HSP90 chaperone/DNA topoisomerase II/histidine kinase"/>
    <property type="match status" value="1"/>
</dbReference>
<keyword evidence="10 14" id="KW-0067">ATP-binding</keyword>
<keyword evidence="7 14" id="KW-0812">Transmembrane</keyword>
<evidence type="ECO:0000256" key="1">
    <source>
        <dbReference type="ARBA" id="ARBA00000085"/>
    </source>
</evidence>
<dbReference type="CDD" id="cd00082">
    <property type="entry name" value="HisKA"/>
    <property type="match status" value="1"/>
</dbReference>
<dbReference type="SMART" id="SM00304">
    <property type="entry name" value="HAMP"/>
    <property type="match status" value="1"/>
</dbReference>
<dbReference type="InterPro" id="IPR036890">
    <property type="entry name" value="HATPase_C_sf"/>
</dbReference>
<comment type="subcellular location">
    <subcellularLocation>
        <location evidence="2 14">Cell inner membrane</location>
    </subcellularLocation>
</comment>
<dbReference type="Gene3D" id="1.10.287.130">
    <property type="match status" value="1"/>
</dbReference>
<evidence type="ECO:0000259" key="16">
    <source>
        <dbReference type="PROSITE" id="PS50885"/>
    </source>
</evidence>
<dbReference type="GO" id="GO:0005524">
    <property type="term" value="F:ATP binding"/>
    <property type="evidence" value="ECO:0007669"/>
    <property type="project" value="UniProtKB-KW"/>
</dbReference>
<evidence type="ECO:0000256" key="12">
    <source>
        <dbReference type="ARBA" id="ARBA00023012"/>
    </source>
</evidence>
<dbReference type="EMBL" id="WJYN01000001">
    <property type="protein sequence ID" value="MRS98077.1"/>
    <property type="molecule type" value="Genomic_DNA"/>
</dbReference>
<evidence type="ECO:0000313" key="18">
    <source>
        <dbReference type="Proteomes" id="UP000441032"/>
    </source>
</evidence>
<feature type="domain" description="HAMP" evidence="16">
    <location>
        <begin position="177"/>
        <end position="230"/>
    </location>
</feature>
<evidence type="ECO:0000256" key="4">
    <source>
        <dbReference type="ARBA" id="ARBA00022519"/>
    </source>
</evidence>
<dbReference type="SMART" id="SM00388">
    <property type="entry name" value="HisKA"/>
    <property type="match status" value="1"/>
</dbReference>
<dbReference type="InterPro" id="IPR003661">
    <property type="entry name" value="HisK_dim/P_dom"/>
</dbReference>
<keyword evidence="3 14" id="KW-1003">Cell membrane</keyword>
<dbReference type="InterPro" id="IPR050428">
    <property type="entry name" value="TCS_sensor_his_kinase"/>
</dbReference>
<reference evidence="17 18" key="1">
    <citation type="submission" date="2019-11" db="EMBL/GenBank/DDBJ databases">
        <title>Phenotypic characterization of an OXA-22 and OXA-60 co-producing Ralstonia pickettii clinical strain.</title>
        <authorList>
            <person name="He F."/>
        </authorList>
    </citation>
    <scope>NUCLEOTIDE SEQUENCE [LARGE SCALE GENOMIC DNA]</scope>
    <source>
        <strain evidence="17 18">PSLESD1</strain>
    </source>
</reference>
<dbReference type="InterPro" id="IPR005467">
    <property type="entry name" value="His_kinase_dom"/>
</dbReference>
<keyword evidence="8 14" id="KW-0547">Nucleotide-binding</keyword>
<dbReference type="PANTHER" id="PTHR45436">
    <property type="entry name" value="SENSOR HISTIDINE KINASE YKOH"/>
    <property type="match status" value="1"/>
</dbReference>
<dbReference type="NCBIfam" id="TIGR01386">
    <property type="entry name" value="cztS_silS_copS"/>
    <property type="match status" value="1"/>
</dbReference>